<feature type="region of interest" description="Disordered" evidence="1">
    <location>
        <begin position="387"/>
        <end position="412"/>
    </location>
</feature>
<dbReference type="PROSITE" id="PS50994">
    <property type="entry name" value="INTEGRASE"/>
    <property type="match status" value="1"/>
</dbReference>
<keyword evidence="4" id="KW-1185">Reference proteome</keyword>
<protein>
    <submittedName>
        <fullName evidence="3">DDE-type integrase/transposase/recombinase</fullName>
    </submittedName>
</protein>
<dbReference type="InterPro" id="IPR001584">
    <property type="entry name" value="Integrase_cat-core"/>
</dbReference>
<evidence type="ECO:0000313" key="3">
    <source>
        <dbReference type="EMBL" id="GAA2138398.1"/>
    </source>
</evidence>
<sequence length="412" mass="46825">MSQRKAVTVIKARAYPRAGRPEKVRILDELVELTGWNRDYARRALRQALQLRPVRAREPRPPVYGPRVVEALVVCWAVLRAPAGKRLAPMLPVLVPLLRRDGELMLSDEEAELLMRMSAATIDRRLAPERKKLVLRGRSHTKPGSLLKSQIPVRTWADWDDAVPGFVEIDLVGHEGGVASGQFCFTLTVTDIATGWTVNRSVPNKAQKWVFAALKYALARFPFPIVGIDSDNGTEFINDYLFAYCQEHRITFTRSRPGNKNDGAHVEQKNWARVRELVGYYRYDTAAELEKLNEIWELDGLFTNYLLPQQKLVSKERHGAKVIKKHDAALTPHQRAARHPDTRKRPVITMNAQFKRLKPAVLSRQILGLTGELETLAQAKAAPRNYKVNTSFNPPLNRTFSREATNQPSRTY</sequence>
<evidence type="ECO:0000259" key="2">
    <source>
        <dbReference type="PROSITE" id="PS50994"/>
    </source>
</evidence>
<dbReference type="Gene3D" id="3.30.420.10">
    <property type="entry name" value="Ribonuclease H-like superfamily/Ribonuclease H"/>
    <property type="match status" value="1"/>
</dbReference>
<evidence type="ECO:0000256" key="1">
    <source>
        <dbReference type="SAM" id="MobiDB-lite"/>
    </source>
</evidence>
<dbReference type="SUPFAM" id="SSF53098">
    <property type="entry name" value="Ribonuclease H-like"/>
    <property type="match status" value="1"/>
</dbReference>
<dbReference type="EMBL" id="BAAAQB010000035">
    <property type="protein sequence ID" value="GAA2138398.1"/>
    <property type="molecule type" value="Genomic_DNA"/>
</dbReference>
<dbReference type="Pfam" id="PF00665">
    <property type="entry name" value="rve"/>
    <property type="match status" value="1"/>
</dbReference>
<comment type="caution">
    <text evidence="3">The sequence shown here is derived from an EMBL/GenBank/DDBJ whole genome shotgun (WGS) entry which is preliminary data.</text>
</comment>
<dbReference type="RefSeq" id="WP_344366121.1">
    <property type="nucleotide sequence ID" value="NZ_BAAAQB010000035.1"/>
</dbReference>
<proteinExistence type="predicted"/>
<dbReference type="Proteomes" id="UP001500102">
    <property type="component" value="Unassembled WGS sequence"/>
</dbReference>
<accession>A0ABP5L158</accession>
<evidence type="ECO:0000313" key="4">
    <source>
        <dbReference type="Proteomes" id="UP001500102"/>
    </source>
</evidence>
<gene>
    <name evidence="3" type="ORF">GCM10009825_24720</name>
</gene>
<dbReference type="InterPro" id="IPR012337">
    <property type="entry name" value="RNaseH-like_sf"/>
</dbReference>
<reference evidence="4" key="1">
    <citation type="journal article" date="2019" name="Int. J. Syst. Evol. Microbiol.">
        <title>The Global Catalogue of Microorganisms (GCM) 10K type strain sequencing project: providing services to taxonomists for standard genome sequencing and annotation.</title>
        <authorList>
            <consortium name="The Broad Institute Genomics Platform"/>
            <consortium name="The Broad Institute Genome Sequencing Center for Infectious Disease"/>
            <person name="Wu L."/>
            <person name="Ma J."/>
        </authorList>
    </citation>
    <scope>NUCLEOTIDE SEQUENCE [LARGE SCALE GENOMIC DNA]</scope>
    <source>
        <strain evidence="4">JCM 15921</strain>
    </source>
</reference>
<feature type="domain" description="Integrase catalytic" evidence="2">
    <location>
        <begin position="160"/>
        <end position="340"/>
    </location>
</feature>
<dbReference type="InterPro" id="IPR036397">
    <property type="entry name" value="RNaseH_sf"/>
</dbReference>
<organism evidence="3 4">
    <name type="scientific">Arthrobacter humicola</name>
    <dbReference type="NCBI Taxonomy" id="409291"/>
    <lineage>
        <taxon>Bacteria</taxon>
        <taxon>Bacillati</taxon>
        <taxon>Actinomycetota</taxon>
        <taxon>Actinomycetes</taxon>
        <taxon>Micrococcales</taxon>
        <taxon>Micrococcaceae</taxon>
        <taxon>Arthrobacter</taxon>
    </lineage>
</organism>
<name>A0ABP5L158_9MICC</name>